<evidence type="ECO:0000259" key="2">
    <source>
        <dbReference type="Pfam" id="PF03713"/>
    </source>
</evidence>
<name>A0A2V4B4S3_9PSEU</name>
<comment type="caution">
    <text evidence="3">The sequence shown here is derived from an EMBL/GenBank/DDBJ whole genome shotgun (WGS) entry which is preliminary data.</text>
</comment>
<dbReference type="OrthoDB" id="26872at2"/>
<keyword evidence="1" id="KW-0732">Signal</keyword>
<evidence type="ECO:0000256" key="1">
    <source>
        <dbReference type="SAM" id="SignalP"/>
    </source>
</evidence>
<dbReference type="EMBL" id="MASW01000002">
    <property type="protein sequence ID" value="PXY28378.1"/>
    <property type="molecule type" value="Genomic_DNA"/>
</dbReference>
<evidence type="ECO:0000313" key="4">
    <source>
        <dbReference type="Proteomes" id="UP000249915"/>
    </source>
</evidence>
<protein>
    <submittedName>
        <fullName evidence="3">DUF305 domain-containing protein</fullName>
    </submittedName>
</protein>
<dbReference type="Proteomes" id="UP000249915">
    <property type="component" value="Unassembled WGS sequence"/>
</dbReference>
<dbReference type="RefSeq" id="WP_112282388.1">
    <property type="nucleotide sequence ID" value="NZ_MASW01000002.1"/>
</dbReference>
<feature type="domain" description="DUF305" evidence="2">
    <location>
        <begin position="66"/>
        <end position="207"/>
    </location>
</feature>
<organism evidence="3 4">
    <name type="scientific">Prauserella muralis</name>
    <dbReference type="NCBI Taxonomy" id="588067"/>
    <lineage>
        <taxon>Bacteria</taxon>
        <taxon>Bacillati</taxon>
        <taxon>Actinomycetota</taxon>
        <taxon>Actinomycetes</taxon>
        <taxon>Pseudonocardiales</taxon>
        <taxon>Pseudonocardiaceae</taxon>
        <taxon>Prauserella</taxon>
    </lineage>
</organism>
<dbReference type="AlphaFoldDB" id="A0A2V4B4S3"/>
<evidence type="ECO:0000313" key="3">
    <source>
        <dbReference type="EMBL" id="PXY28378.1"/>
    </source>
</evidence>
<keyword evidence="4" id="KW-1185">Reference proteome</keyword>
<sequence length="209" mass="22298">MGTRLAAGVAALVVVVLAAGCVAEEPPPAQDSPGVIVPGRPGEQASVVPPEKAGEHQQVTKPSEADVRYMTMMIPHHEQAITMTDLVPARARSERVKAIASRIAASQDAEIAAMTTWLEQHGHAGHTAHQHGLMPGMATPEQLDALRAAKGAEFDRQFLRLMITHHEGALTMARDQLAHGLEPQAVAMAQEVLTGQVDEIEHMRAMLGT</sequence>
<feature type="signal peptide" evidence="1">
    <location>
        <begin position="1"/>
        <end position="18"/>
    </location>
</feature>
<dbReference type="PANTHER" id="PTHR36933">
    <property type="entry name" value="SLL0788 PROTEIN"/>
    <property type="match status" value="1"/>
</dbReference>
<dbReference type="PROSITE" id="PS51257">
    <property type="entry name" value="PROKAR_LIPOPROTEIN"/>
    <property type="match status" value="1"/>
</dbReference>
<accession>A0A2V4B4S3</accession>
<gene>
    <name evidence="3" type="ORF">BAY60_13600</name>
</gene>
<dbReference type="Gene3D" id="1.20.1260.10">
    <property type="match status" value="1"/>
</dbReference>
<dbReference type="PANTHER" id="PTHR36933:SF1">
    <property type="entry name" value="SLL0788 PROTEIN"/>
    <property type="match status" value="1"/>
</dbReference>
<proteinExistence type="predicted"/>
<reference evidence="3 4" key="1">
    <citation type="submission" date="2016-07" db="EMBL/GenBank/DDBJ databases">
        <title>Draft genome sequence of Prauserella muralis DSM 45305, isolated from a mould-covered wall in an indoor environment.</title>
        <authorList>
            <person name="Ruckert C."/>
            <person name="Albersmeier A."/>
            <person name="Jiang C.-L."/>
            <person name="Jiang Y."/>
            <person name="Kalinowski J."/>
            <person name="Schneider O."/>
            <person name="Winkler A."/>
            <person name="Zotchev S.B."/>
        </authorList>
    </citation>
    <scope>NUCLEOTIDE SEQUENCE [LARGE SCALE GENOMIC DNA]</scope>
    <source>
        <strain evidence="3 4">DSM 45305</strain>
    </source>
</reference>
<feature type="chain" id="PRO_5039236947" evidence="1">
    <location>
        <begin position="19"/>
        <end position="209"/>
    </location>
</feature>
<dbReference type="InterPro" id="IPR012347">
    <property type="entry name" value="Ferritin-like"/>
</dbReference>
<dbReference type="Pfam" id="PF03713">
    <property type="entry name" value="DUF305"/>
    <property type="match status" value="1"/>
</dbReference>
<dbReference type="InterPro" id="IPR005183">
    <property type="entry name" value="DUF305_CopM-like"/>
</dbReference>